<feature type="transmembrane region" description="Helical" evidence="1">
    <location>
        <begin position="186"/>
        <end position="204"/>
    </location>
</feature>
<accession>A0A3S4ZRL9</accession>
<evidence type="ECO:0000256" key="1">
    <source>
        <dbReference type="SAM" id="Phobius"/>
    </source>
</evidence>
<sequence length="205" mass="22770">MNIMPRERKMATLRKALVATWPCQAPILHCHGSTPVGGVLSDRCEIYQHLAIRVNCFLGQAGMGLCHRAILAGETLTARRTLARLDQETRSFTKYLRNLQPQQACCIHNLFAVSPIGTKSSDDPGAVSMVGECCDNLSSITALALQSLRDLGSAFLAARLDREASHLQIATGRLIRELEVARKVRYAILIFMSFFLYKWVLLIVL</sequence>
<evidence type="ECO:0000313" key="2">
    <source>
        <dbReference type="EMBL" id="VEL10212.1"/>
    </source>
</evidence>
<protein>
    <submittedName>
        <fullName evidence="2">Uncharacterized protein</fullName>
    </submittedName>
</protein>
<keyword evidence="1" id="KW-0812">Transmembrane</keyword>
<name>A0A3S4ZRL9_9PLAT</name>
<gene>
    <name evidence="2" type="ORF">PXEA_LOCUS3652</name>
</gene>
<proteinExistence type="predicted"/>
<dbReference type="Proteomes" id="UP000784294">
    <property type="component" value="Unassembled WGS sequence"/>
</dbReference>
<reference evidence="2" key="1">
    <citation type="submission" date="2018-11" db="EMBL/GenBank/DDBJ databases">
        <authorList>
            <consortium name="Pathogen Informatics"/>
        </authorList>
    </citation>
    <scope>NUCLEOTIDE SEQUENCE</scope>
</reference>
<dbReference type="AlphaFoldDB" id="A0A3S4ZRL9"/>
<keyword evidence="3" id="KW-1185">Reference proteome</keyword>
<comment type="caution">
    <text evidence="2">The sequence shown here is derived from an EMBL/GenBank/DDBJ whole genome shotgun (WGS) entry which is preliminary data.</text>
</comment>
<keyword evidence="1" id="KW-0472">Membrane</keyword>
<evidence type="ECO:0000313" key="3">
    <source>
        <dbReference type="Proteomes" id="UP000784294"/>
    </source>
</evidence>
<organism evidence="2 3">
    <name type="scientific">Protopolystoma xenopodis</name>
    <dbReference type="NCBI Taxonomy" id="117903"/>
    <lineage>
        <taxon>Eukaryota</taxon>
        <taxon>Metazoa</taxon>
        <taxon>Spiralia</taxon>
        <taxon>Lophotrochozoa</taxon>
        <taxon>Platyhelminthes</taxon>
        <taxon>Monogenea</taxon>
        <taxon>Polyopisthocotylea</taxon>
        <taxon>Polystomatidea</taxon>
        <taxon>Polystomatidae</taxon>
        <taxon>Protopolystoma</taxon>
    </lineage>
</organism>
<keyword evidence="1" id="KW-1133">Transmembrane helix</keyword>
<dbReference type="EMBL" id="CAAALY010008346">
    <property type="protein sequence ID" value="VEL10212.1"/>
    <property type="molecule type" value="Genomic_DNA"/>
</dbReference>